<reference evidence="1 2" key="2">
    <citation type="journal article" date="2021" name="Genomics">
        <title>High-quality reference genome for Clonorchis sinensis.</title>
        <authorList>
            <person name="Young N.D."/>
            <person name="Stroehlein A.J."/>
            <person name="Kinkar L."/>
            <person name="Wang T."/>
            <person name="Sohn W.M."/>
            <person name="Chang B.C.H."/>
            <person name="Kaur P."/>
            <person name="Weisz D."/>
            <person name="Dudchenko O."/>
            <person name="Aiden E.L."/>
            <person name="Korhonen P.K."/>
            <person name="Gasser R.B."/>
        </authorList>
    </citation>
    <scope>NUCLEOTIDE SEQUENCE [LARGE SCALE GENOMIC DNA]</scope>
    <source>
        <strain evidence="1">Cs-k2</strain>
    </source>
</reference>
<dbReference type="InParanoid" id="A0A419PKG3"/>
<gene>
    <name evidence="1" type="ORF">CSKR_103689</name>
</gene>
<evidence type="ECO:0000313" key="1">
    <source>
        <dbReference type="EMBL" id="KAG5449877.1"/>
    </source>
</evidence>
<dbReference type="OrthoDB" id="5954824at2759"/>
<accession>A0A419PKG3</accession>
<dbReference type="Proteomes" id="UP000286415">
    <property type="component" value="Unassembled WGS sequence"/>
</dbReference>
<comment type="caution">
    <text evidence="1">The sequence shown here is derived from an EMBL/GenBank/DDBJ whole genome shotgun (WGS) entry which is preliminary data.</text>
</comment>
<sequence>MCADCHTTVRSSLFVRDAGLKMFLVFTLRAHSIGLSLSTGQSVVHMQSMKITCGLHYYARLDCSCVGLSNLAVSQPSCFLRVPSQLGTERVLQLTDYCFCSTLEHRKRIATGFDESSTCRVVFVKDHLTSAHYQKPVTPQDIKKTTITLS</sequence>
<organism evidence="1 2">
    <name type="scientific">Clonorchis sinensis</name>
    <name type="common">Chinese liver fluke</name>
    <dbReference type="NCBI Taxonomy" id="79923"/>
    <lineage>
        <taxon>Eukaryota</taxon>
        <taxon>Metazoa</taxon>
        <taxon>Spiralia</taxon>
        <taxon>Lophotrochozoa</taxon>
        <taxon>Platyhelminthes</taxon>
        <taxon>Trematoda</taxon>
        <taxon>Digenea</taxon>
        <taxon>Opisthorchiida</taxon>
        <taxon>Opisthorchiata</taxon>
        <taxon>Opisthorchiidae</taxon>
        <taxon>Clonorchis</taxon>
    </lineage>
</organism>
<name>A0A419PKG3_CLOSI</name>
<dbReference type="AlphaFoldDB" id="A0A419PKG3"/>
<reference evidence="1 2" key="1">
    <citation type="journal article" date="2018" name="Biotechnol. Adv.">
        <title>Improved genomic resources and new bioinformatic workflow for the carcinogenic parasite Clonorchis sinensis: Biotechnological implications.</title>
        <authorList>
            <person name="Wang D."/>
            <person name="Korhonen P.K."/>
            <person name="Gasser R.B."/>
            <person name="Young N.D."/>
        </authorList>
    </citation>
    <scope>NUCLEOTIDE SEQUENCE [LARGE SCALE GENOMIC DNA]</scope>
    <source>
        <strain evidence="1">Cs-k2</strain>
    </source>
</reference>
<keyword evidence="2" id="KW-1185">Reference proteome</keyword>
<protein>
    <submittedName>
        <fullName evidence="1">Uncharacterized protein</fullName>
    </submittedName>
</protein>
<evidence type="ECO:0000313" key="2">
    <source>
        <dbReference type="Proteomes" id="UP000286415"/>
    </source>
</evidence>
<dbReference type="EMBL" id="NIRI02000042">
    <property type="protein sequence ID" value="KAG5449877.1"/>
    <property type="molecule type" value="Genomic_DNA"/>
</dbReference>
<proteinExistence type="predicted"/>